<feature type="domain" description="Fatty acid desaturase N-terminal" evidence="7">
    <location>
        <begin position="1"/>
        <end position="140"/>
    </location>
</feature>
<dbReference type="PANTHER" id="PTHR32100">
    <property type="entry name" value="OMEGA-6 FATTY ACID DESATURASE, CHLOROPLASTIC"/>
    <property type="match status" value="1"/>
</dbReference>
<keyword evidence="4 8" id="KW-0560">Oxidoreductase</keyword>
<keyword evidence="9" id="KW-1185">Reference proteome</keyword>
<evidence type="ECO:0000256" key="5">
    <source>
        <dbReference type="ARBA" id="ARBA00023136"/>
    </source>
</evidence>
<dbReference type="InterPro" id="IPR005804">
    <property type="entry name" value="FA_desaturase_dom"/>
</dbReference>
<dbReference type="GO" id="GO:0016491">
    <property type="term" value="F:oxidoreductase activity"/>
    <property type="evidence" value="ECO:0007669"/>
    <property type="project" value="UniProtKB-KW"/>
</dbReference>
<dbReference type="AlphaFoldDB" id="A0ABD3E726"/>
<dbReference type="Pfam" id="PF00487">
    <property type="entry name" value="FA_desaturase"/>
    <property type="match status" value="1"/>
</dbReference>
<evidence type="ECO:0000259" key="7">
    <source>
        <dbReference type="Pfam" id="PF11960"/>
    </source>
</evidence>
<comment type="subcellular location">
    <subcellularLocation>
        <location evidence="1">Membrane</location>
    </subcellularLocation>
</comment>
<evidence type="ECO:0000313" key="9">
    <source>
        <dbReference type="Proteomes" id="UP001632038"/>
    </source>
</evidence>
<comment type="similarity">
    <text evidence="3">Belongs to the fatty acid desaturase type 1 family.</text>
</comment>
<evidence type="ECO:0000256" key="3">
    <source>
        <dbReference type="ARBA" id="ARBA00009295"/>
    </source>
</evidence>
<proteinExistence type="inferred from homology"/>
<evidence type="ECO:0000313" key="8">
    <source>
        <dbReference type="EMBL" id="KAL3650280.1"/>
    </source>
</evidence>
<dbReference type="InterPro" id="IPR012171">
    <property type="entry name" value="Fatty_acid_desaturase"/>
</dbReference>
<dbReference type="CDD" id="cd03507">
    <property type="entry name" value="Delta12-FADS-like"/>
    <property type="match status" value="1"/>
</dbReference>
<comment type="caution">
    <text evidence="8">The sequence shown here is derived from an EMBL/GenBank/DDBJ whole genome shotgun (WGS) entry which is preliminary data.</text>
</comment>
<evidence type="ECO:0000256" key="4">
    <source>
        <dbReference type="ARBA" id="ARBA00023002"/>
    </source>
</evidence>
<dbReference type="EMBL" id="JAVIJP010000007">
    <property type="protein sequence ID" value="KAL3650280.1"/>
    <property type="molecule type" value="Genomic_DNA"/>
</dbReference>
<dbReference type="Proteomes" id="UP001632038">
    <property type="component" value="Unassembled WGS sequence"/>
</dbReference>
<sequence>MASWVLSECGLRPLPRIYPKPITGHGRALLNSNSKKLRFFSVPNQGVNSLACLSSGINKNRNWVLKVSAPSRVQHVEEEENEGGGKTVITGEEEFFDPGAPPPFKVSDIKAAIPKHCWVRDPWRSVSYVARDIAVVFALATVAAHFNNWALWPLYWFAQGTMFWALFVLGHDCGHGSFSSNPKLNSVFGHFLHSSILVPYHGWRISHRTHHQNHGHVENDESWHPLPEKIYKSLNNVTKKLRFMLPFPMLAYPIYLWNRSPGKTGSHFHPDSDLFVPNERKDVITSTVCWTAMVALLAGLSFVMGPVQVLKLYGIPYLGFVMWLDLVTYLHHHGHDDKLPWYRGKEWSYLRGGLTTIDRDYGWINNIHHDIGTHVIHHLFPQIPHYHLIEATEAAKPVLGKYYREPQKSGPLPLYLLGVLLRSMKKDHYVSDTGDIVYYQTDPQLEVAQKP</sequence>
<feature type="domain" description="Fatty acid desaturase" evidence="6">
    <location>
        <begin position="149"/>
        <end position="404"/>
    </location>
</feature>
<comment type="pathway">
    <text evidence="2">Lipid metabolism.</text>
</comment>
<dbReference type="Pfam" id="PF11960">
    <property type="entry name" value="DUF3474"/>
    <property type="match status" value="1"/>
</dbReference>
<evidence type="ECO:0000256" key="2">
    <source>
        <dbReference type="ARBA" id="ARBA00005189"/>
    </source>
</evidence>
<name>A0ABD3E726_9LAMI</name>
<gene>
    <name evidence="8" type="primary">FAD7_2</name>
    <name evidence="8" type="ORF">CASFOL_006683</name>
</gene>
<accession>A0ABD3E726</accession>
<organism evidence="8 9">
    <name type="scientific">Castilleja foliolosa</name>
    <dbReference type="NCBI Taxonomy" id="1961234"/>
    <lineage>
        <taxon>Eukaryota</taxon>
        <taxon>Viridiplantae</taxon>
        <taxon>Streptophyta</taxon>
        <taxon>Embryophyta</taxon>
        <taxon>Tracheophyta</taxon>
        <taxon>Spermatophyta</taxon>
        <taxon>Magnoliopsida</taxon>
        <taxon>eudicotyledons</taxon>
        <taxon>Gunneridae</taxon>
        <taxon>Pentapetalae</taxon>
        <taxon>asterids</taxon>
        <taxon>lamiids</taxon>
        <taxon>Lamiales</taxon>
        <taxon>Orobanchaceae</taxon>
        <taxon>Pedicularideae</taxon>
        <taxon>Castillejinae</taxon>
        <taxon>Castilleja</taxon>
    </lineage>
</organism>
<keyword evidence="5" id="KW-0472">Membrane</keyword>
<dbReference type="GO" id="GO:0016020">
    <property type="term" value="C:membrane"/>
    <property type="evidence" value="ECO:0007669"/>
    <property type="project" value="UniProtKB-SubCell"/>
</dbReference>
<protein>
    <submittedName>
        <fullName evidence="8">Omega-3 fatty acid desaturase, chloroplastic</fullName>
        <ecNumber evidence="8">1.14.19.-</ecNumber>
    </submittedName>
</protein>
<evidence type="ECO:0000259" key="6">
    <source>
        <dbReference type="Pfam" id="PF00487"/>
    </source>
</evidence>
<dbReference type="EC" id="1.14.19.-" evidence="8"/>
<reference evidence="9" key="1">
    <citation type="journal article" date="2024" name="IScience">
        <title>Strigolactones Initiate the Formation of Haustorium-like Structures in Castilleja.</title>
        <authorList>
            <person name="Buerger M."/>
            <person name="Peterson D."/>
            <person name="Chory J."/>
        </authorList>
    </citation>
    <scope>NUCLEOTIDE SEQUENCE [LARGE SCALE GENOMIC DNA]</scope>
</reference>
<dbReference type="InterPro" id="IPR021863">
    <property type="entry name" value="FAS_N"/>
</dbReference>
<evidence type="ECO:0000256" key="1">
    <source>
        <dbReference type="ARBA" id="ARBA00004370"/>
    </source>
</evidence>